<accession>A0ACB0EQI9</accession>
<proteinExistence type="predicted"/>
<protein>
    <submittedName>
        <fullName evidence="1">Uncharacterized protein</fullName>
    </submittedName>
</protein>
<gene>
    <name evidence="1" type="ORF">MRATA1EN3_LOCUS13677</name>
</gene>
<reference evidence="1" key="1">
    <citation type="submission" date="2023-05" db="EMBL/GenBank/DDBJ databases">
        <authorList>
            <consortium name="ELIXIR-Norway"/>
        </authorList>
    </citation>
    <scope>NUCLEOTIDE SEQUENCE</scope>
</reference>
<evidence type="ECO:0000313" key="1">
    <source>
        <dbReference type="EMBL" id="CAI9702464.1"/>
    </source>
</evidence>
<evidence type="ECO:0000313" key="2">
    <source>
        <dbReference type="Proteomes" id="UP001162501"/>
    </source>
</evidence>
<name>A0ACB0EQI9_RANTA</name>
<organism evidence="1 2">
    <name type="scientific">Rangifer tarandus platyrhynchus</name>
    <name type="common">Svalbard reindeer</name>
    <dbReference type="NCBI Taxonomy" id="3082113"/>
    <lineage>
        <taxon>Eukaryota</taxon>
        <taxon>Metazoa</taxon>
        <taxon>Chordata</taxon>
        <taxon>Craniata</taxon>
        <taxon>Vertebrata</taxon>
        <taxon>Euteleostomi</taxon>
        <taxon>Mammalia</taxon>
        <taxon>Eutheria</taxon>
        <taxon>Laurasiatheria</taxon>
        <taxon>Artiodactyla</taxon>
        <taxon>Ruminantia</taxon>
        <taxon>Pecora</taxon>
        <taxon>Cervidae</taxon>
        <taxon>Odocoileinae</taxon>
        <taxon>Rangifer</taxon>
    </lineage>
</organism>
<dbReference type="EMBL" id="OX596107">
    <property type="protein sequence ID" value="CAI9702464.1"/>
    <property type="molecule type" value="Genomic_DNA"/>
</dbReference>
<sequence length="130" mass="13458">MEAGKSRRTPLTPVLTLVPASVTCFGNGTFADISVSSNPVTGVLTRSRKQHVTTDTGRAYAATEAAGGDAAANGTGQGGPQPGGQEGARLRDTAMLLSVLRNRGTVTSCCLKPPSLPYFARAALRPQSKW</sequence>
<dbReference type="Proteomes" id="UP001162501">
    <property type="component" value="Chromosome 23"/>
</dbReference>